<dbReference type="Pfam" id="PF13426">
    <property type="entry name" value="PAS_9"/>
    <property type="match status" value="1"/>
</dbReference>
<accession>A0A7X6IAK4</accession>
<dbReference type="InterPro" id="IPR001610">
    <property type="entry name" value="PAC"/>
</dbReference>
<dbReference type="RefSeq" id="WP_168058725.1">
    <property type="nucleotide sequence ID" value="NZ_VTOW01000001.1"/>
</dbReference>
<dbReference type="InterPro" id="IPR000700">
    <property type="entry name" value="PAS-assoc_C"/>
</dbReference>
<evidence type="ECO:0000313" key="5">
    <source>
        <dbReference type="Proteomes" id="UP000534783"/>
    </source>
</evidence>
<dbReference type="CDD" id="cd01949">
    <property type="entry name" value="GGDEF"/>
    <property type="match status" value="1"/>
</dbReference>
<dbReference type="PROSITE" id="PS50113">
    <property type="entry name" value="PAC"/>
    <property type="match status" value="1"/>
</dbReference>
<evidence type="ECO:0000259" key="3">
    <source>
        <dbReference type="PROSITE" id="PS50887"/>
    </source>
</evidence>
<dbReference type="SMART" id="SM00086">
    <property type="entry name" value="PAC"/>
    <property type="match status" value="2"/>
</dbReference>
<dbReference type="InterPro" id="IPR052163">
    <property type="entry name" value="DGC-Regulatory_Protein"/>
</dbReference>
<dbReference type="InterPro" id="IPR013656">
    <property type="entry name" value="PAS_4"/>
</dbReference>
<evidence type="ECO:0000313" key="4">
    <source>
        <dbReference type="EMBL" id="NKE70479.1"/>
    </source>
</evidence>
<proteinExistence type="predicted"/>
<dbReference type="Pfam" id="PF00990">
    <property type="entry name" value="GGDEF"/>
    <property type="match status" value="1"/>
</dbReference>
<dbReference type="InterPro" id="IPR000014">
    <property type="entry name" value="PAS"/>
</dbReference>
<feature type="domain" description="GGDEF" evidence="3">
    <location>
        <begin position="297"/>
        <end position="429"/>
    </location>
</feature>
<feature type="domain" description="PAC" evidence="2">
    <location>
        <begin position="88"/>
        <end position="142"/>
    </location>
</feature>
<feature type="domain" description="PAS" evidence="1">
    <location>
        <begin position="139"/>
        <end position="211"/>
    </location>
</feature>
<dbReference type="InterPro" id="IPR000160">
    <property type="entry name" value="GGDEF_dom"/>
</dbReference>
<comment type="caution">
    <text evidence="4">The sequence shown here is derived from an EMBL/GenBank/DDBJ whole genome shotgun (WGS) entry which is preliminary data.</text>
</comment>
<protein>
    <submittedName>
        <fullName evidence="4">Diguanylate cyclase</fullName>
    </submittedName>
</protein>
<dbReference type="Proteomes" id="UP000534783">
    <property type="component" value="Unassembled WGS sequence"/>
</dbReference>
<feature type="domain" description="PAS" evidence="1">
    <location>
        <begin position="24"/>
        <end position="63"/>
    </location>
</feature>
<dbReference type="InterPro" id="IPR035965">
    <property type="entry name" value="PAS-like_dom_sf"/>
</dbReference>
<dbReference type="AlphaFoldDB" id="A0A7X6IAK4"/>
<dbReference type="PANTHER" id="PTHR46663:SF3">
    <property type="entry name" value="SLL0267 PROTEIN"/>
    <property type="match status" value="1"/>
</dbReference>
<dbReference type="SMART" id="SM00267">
    <property type="entry name" value="GGDEF"/>
    <property type="match status" value="1"/>
</dbReference>
<dbReference type="SUPFAM" id="SSF55073">
    <property type="entry name" value="Nucleotide cyclase"/>
    <property type="match status" value="1"/>
</dbReference>
<dbReference type="InterPro" id="IPR029787">
    <property type="entry name" value="Nucleotide_cyclase"/>
</dbReference>
<dbReference type="SUPFAM" id="SSF55785">
    <property type="entry name" value="PYP-like sensor domain (PAS domain)"/>
    <property type="match status" value="2"/>
</dbReference>
<keyword evidence="5" id="KW-1185">Reference proteome</keyword>
<dbReference type="PROSITE" id="PS50887">
    <property type="entry name" value="GGDEF"/>
    <property type="match status" value="1"/>
</dbReference>
<sequence length="436" mass="48648">MKEEEEKPAEKPFKEITGFHAHPLMEQMEESVIITDPNGVIEYVNSAFETMTGYRREEALGRTPRIVKSGRQGEEFYKQLWKTISSGRVFHGVLMNRRKDGSLYYEQKTIIPLKDDRGRIIQYGSTGRDITEQIRADEERARLVTILEATTDLVAITTLQGRVRYMNRAGERILGLAEKTDPSKINLPDFAPEWVRARLRDEGIPTAIRNGVWSGETAFIDRSGRELPVSQVILAHRAPTGEVEYLSTIARDISDRRAQIVALEYQSTHDPLTGLPNRTLFFDRLSYALVSARREREPFAMLFVDLNRFKETNDTLGHHIGDLLLQQVGWRLRGTLRLSDTVARMGGDEFALILPAVGTQGGILTARKILEAVDLPFVLEGVSLSAGASIGIAIYPDHGTDAGVLMDCADRAMYAAKENGGGYAVYQSGMGLPHAV</sequence>
<evidence type="ECO:0000259" key="2">
    <source>
        <dbReference type="PROSITE" id="PS50113"/>
    </source>
</evidence>
<dbReference type="NCBIfam" id="TIGR00254">
    <property type="entry name" value="GGDEF"/>
    <property type="match status" value="1"/>
</dbReference>
<dbReference type="CDD" id="cd00130">
    <property type="entry name" value="PAS"/>
    <property type="match status" value="2"/>
</dbReference>
<dbReference type="SMART" id="SM00091">
    <property type="entry name" value="PAS"/>
    <property type="match status" value="2"/>
</dbReference>
<evidence type="ECO:0000259" key="1">
    <source>
        <dbReference type="PROSITE" id="PS50112"/>
    </source>
</evidence>
<reference evidence="4 5" key="1">
    <citation type="journal article" date="2020" name="Nature">
        <title>Bacterial chemolithoautotrophy via manganese oxidation.</title>
        <authorList>
            <person name="Yu H."/>
            <person name="Leadbetter J.R."/>
        </authorList>
    </citation>
    <scope>NUCLEOTIDE SEQUENCE [LARGE SCALE GENOMIC DNA]</scope>
    <source>
        <strain evidence="4 5">Mn-1</strain>
    </source>
</reference>
<gene>
    <name evidence="4" type="ORF">MNODULE_06975</name>
</gene>
<dbReference type="Gene3D" id="3.30.450.20">
    <property type="entry name" value="PAS domain"/>
    <property type="match status" value="2"/>
</dbReference>
<dbReference type="PANTHER" id="PTHR46663">
    <property type="entry name" value="DIGUANYLATE CYCLASE DGCT-RELATED"/>
    <property type="match status" value="1"/>
</dbReference>
<name>A0A7X6IAK4_9BACT</name>
<dbReference type="PROSITE" id="PS50112">
    <property type="entry name" value="PAS"/>
    <property type="match status" value="2"/>
</dbReference>
<dbReference type="InterPro" id="IPR043128">
    <property type="entry name" value="Rev_trsase/Diguanyl_cyclase"/>
</dbReference>
<organism evidence="4 5">
    <name type="scientific">Candidatus Manganitrophus noduliformans</name>
    <dbReference type="NCBI Taxonomy" id="2606439"/>
    <lineage>
        <taxon>Bacteria</taxon>
        <taxon>Pseudomonadati</taxon>
        <taxon>Nitrospirota</taxon>
        <taxon>Nitrospiria</taxon>
        <taxon>Candidatus Troglogloeales</taxon>
        <taxon>Candidatus Manganitrophaceae</taxon>
        <taxon>Candidatus Manganitrophus</taxon>
    </lineage>
</organism>
<dbReference type="Pfam" id="PF08448">
    <property type="entry name" value="PAS_4"/>
    <property type="match status" value="1"/>
</dbReference>
<dbReference type="EMBL" id="VTOW01000001">
    <property type="protein sequence ID" value="NKE70479.1"/>
    <property type="molecule type" value="Genomic_DNA"/>
</dbReference>
<dbReference type="NCBIfam" id="TIGR00229">
    <property type="entry name" value="sensory_box"/>
    <property type="match status" value="2"/>
</dbReference>
<dbReference type="Gene3D" id="3.30.70.270">
    <property type="match status" value="1"/>
</dbReference>